<dbReference type="PRINTS" id="PR00133">
    <property type="entry name" value="GLHYDRLASE3"/>
</dbReference>
<dbReference type="RefSeq" id="WP_258822514.1">
    <property type="nucleotide sequence ID" value="NZ_JANUHB010000002.1"/>
</dbReference>
<evidence type="ECO:0000256" key="3">
    <source>
        <dbReference type="ARBA" id="ARBA00023295"/>
    </source>
</evidence>
<keyword evidence="3 5" id="KW-0326">Glycosidase</keyword>
<keyword evidence="2 5" id="KW-0378">Hydrolase</keyword>
<proteinExistence type="inferred from homology"/>
<feature type="domain" description="Glycoside hydrolase family 3 N-terminal" evidence="4">
    <location>
        <begin position="9"/>
        <end position="319"/>
    </location>
</feature>
<organism evidence="5 6">
    <name type="scientific">Massilia agilis</name>
    <dbReference type="NCBI Taxonomy" id="1811226"/>
    <lineage>
        <taxon>Bacteria</taxon>
        <taxon>Pseudomonadati</taxon>
        <taxon>Pseudomonadota</taxon>
        <taxon>Betaproteobacteria</taxon>
        <taxon>Burkholderiales</taxon>
        <taxon>Oxalobacteraceae</taxon>
        <taxon>Telluria group</taxon>
        <taxon>Massilia</taxon>
    </lineage>
</organism>
<evidence type="ECO:0000256" key="2">
    <source>
        <dbReference type="ARBA" id="ARBA00022801"/>
    </source>
</evidence>
<evidence type="ECO:0000313" key="6">
    <source>
        <dbReference type="Proteomes" id="UP001206126"/>
    </source>
</evidence>
<comment type="similarity">
    <text evidence="1">Belongs to the glycosyl hydrolase 3 family.</text>
</comment>
<dbReference type="SUPFAM" id="SSF51445">
    <property type="entry name" value="(Trans)glycosidases"/>
    <property type="match status" value="1"/>
</dbReference>
<protein>
    <submittedName>
        <fullName evidence="5">Beta-N-acetylhexosaminidase</fullName>
        <ecNumber evidence="5">3.2.1.52</ecNumber>
    </submittedName>
</protein>
<dbReference type="PROSITE" id="PS00775">
    <property type="entry name" value="GLYCOSYL_HYDROL_F3"/>
    <property type="match status" value="1"/>
</dbReference>
<dbReference type="InterPro" id="IPR001764">
    <property type="entry name" value="Glyco_hydro_3_N"/>
</dbReference>
<evidence type="ECO:0000313" key="5">
    <source>
        <dbReference type="EMBL" id="MCS0808755.1"/>
    </source>
</evidence>
<dbReference type="GO" id="GO:0004563">
    <property type="term" value="F:beta-N-acetylhexosaminidase activity"/>
    <property type="evidence" value="ECO:0007669"/>
    <property type="project" value="UniProtKB-EC"/>
</dbReference>
<dbReference type="InterPro" id="IPR050226">
    <property type="entry name" value="NagZ_Beta-hexosaminidase"/>
</dbReference>
<dbReference type="Pfam" id="PF00933">
    <property type="entry name" value="Glyco_hydro_3"/>
    <property type="match status" value="1"/>
</dbReference>
<keyword evidence="6" id="KW-1185">Reference proteome</keyword>
<dbReference type="InterPro" id="IPR019800">
    <property type="entry name" value="Glyco_hydro_3_AS"/>
</dbReference>
<gene>
    <name evidence="5" type="primary">nagZ</name>
    <name evidence="5" type="ORF">NX774_12565</name>
</gene>
<dbReference type="EC" id="3.2.1.52" evidence="5"/>
<accession>A0ABT2DBQ4</accession>
<name>A0ABT2DBQ4_9BURK</name>
<dbReference type="NCBIfam" id="NF003740">
    <property type="entry name" value="PRK05337.1"/>
    <property type="match status" value="1"/>
</dbReference>
<evidence type="ECO:0000259" key="4">
    <source>
        <dbReference type="Pfam" id="PF00933"/>
    </source>
</evidence>
<sequence>MNENLHQLAGQLIMVRLFGTELDADTAAFLGQNSVRGVCLFRQNMTDATQLTRFTGALREVMGRESLIALDQEGGAVVRSTWVPAPPSAMALGAANDPHLARDVGAAVARAVRSLGFNWNFAPVLDLNNNPQNPVIAERSFGADPLRATELALAWMAGSEAEGVACCVKHFPGHGDTHVDSHRDLPLVDKPLAELERFEFAPFRMAAASAPAMMTAHIVYPSLDPDNPATMSRRILTGILRDEWSYRGVVITDGMDMHAIAHRYSAGQAAVNALVAGADMVMAIGSRETQQETIDAIAAAIRDGVLPMDEVKARLARLSALVQAHPCCQGEYTTEQQDRALMARAWKAGLTALRGPTRPARGSKVRLVARQDVVSDGVSEAGVPAATIAAMLGQLYEVDLVTFADAECFDWDALPQDGRFTVLASTSRRRYGPNARATWRPDLHLALWNPYQALDFEAPALMTYGFAPPALEAVNAWLAGQIEAQGVCPVPGFSRNSM</sequence>
<evidence type="ECO:0000256" key="1">
    <source>
        <dbReference type="ARBA" id="ARBA00005336"/>
    </source>
</evidence>
<dbReference type="EMBL" id="JANUHB010000002">
    <property type="protein sequence ID" value="MCS0808755.1"/>
    <property type="molecule type" value="Genomic_DNA"/>
</dbReference>
<comment type="caution">
    <text evidence="5">The sequence shown here is derived from an EMBL/GenBank/DDBJ whole genome shotgun (WGS) entry which is preliminary data.</text>
</comment>
<reference evidence="5 6" key="1">
    <citation type="submission" date="2022-08" db="EMBL/GenBank/DDBJ databases">
        <title>Reclassification of Massilia species as members of the genera Telluria, Duganella, Pseudoduganella, Mokoshia gen. nov. and Zemynaea gen. nov. using orthogonal and non-orthogonal genome-based approaches.</title>
        <authorList>
            <person name="Bowman J.P."/>
        </authorList>
    </citation>
    <scope>NUCLEOTIDE SEQUENCE [LARGE SCALE GENOMIC DNA]</scope>
    <source>
        <strain evidence="5 6">JCM 31605</strain>
    </source>
</reference>
<dbReference type="InterPro" id="IPR036962">
    <property type="entry name" value="Glyco_hydro_3_N_sf"/>
</dbReference>
<dbReference type="PANTHER" id="PTHR30480:SF16">
    <property type="entry name" value="GLYCOSIDE HYDROLASE FAMILY 3 DOMAIN PROTEIN"/>
    <property type="match status" value="1"/>
</dbReference>
<dbReference type="PANTHER" id="PTHR30480">
    <property type="entry name" value="BETA-HEXOSAMINIDASE-RELATED"/>
    <property type="match status" value="1"/>
</dbReference>
<dbReference type="InterPro" id="IPR017853">
    <property type="entry name" value="GH"/>
</dbReference>
<dbReference type="Gene3D" id="3.20.20.300">
    <property type="entry name" value="Glycoside hydrolase, family 3, N-terminal domain"/>
    <property type="match status" value="1"/>
</dbReference>
<dbReference type="Proteomes" id="UP001206126">
    <property type="component" value="Unassembled WGS sequence"/>
</dbReference>